<keyword evidence="7" id="KW-1185">Reference proteome</keyword>
<feature type="non-terminal residue" evidence="6">
    <location>
        <position position="1"/>
    </location>
</feature>
<comment type="caution">
    <text evidence="6">The sequence shown here is derived from an EMBL/GenBank/DDBJ whole genome shotgun (WGS) entry which is preliminary data.</text>
</comment>
<evidence type="ECO:0000259" key="4">
    <source>
        <dbReference type="Pfam" id="PF03468"/>
    </source>
</evidence>
<accession>A0AAU9T0Y2</accession>
<feature type="compositionally biased region" description="Basic residues" evidence="3">
    <location>
        <begin position="379"/>
        <end position="389"/>
    </location>
</feature>
<feature type="domain" description="XS" evidence="4">
    <location>
        <begin position="117"/>
        <end position="224"/>
    </location>
</feature>
<evidence type="ECO:0000256" key="2">
    <source>
        <dbReference type="ARBA" id="ARBA00023158"/>
    </source>
</evidence>
<feature type="region of interest" description="Disordered" evidence="3">
    <location>
        <begin position="360"/>
        <end position="389"/>
    </location>
</feature>
<gene>
    <name evidence="6" type="ORF">TAV2_LOCUS22466</name>
</gene>
<name>A0AAU9T0Y2_THLAR</name>
<dbReference type="Gene3D" id="3.30.70.2890">
    <property type="entry name" value="XS domain"/>
    <property type="match status" value="1"/>
</dbReference>
<keyword evidence="1" id="KW-0175">Coiled coil</keyword>
<dbReference type="GO" id="GO:0080188">
    <property type="term" value="P:gene silencing by siRNA-directed DNA methylation"/>
    <property type="evidence" value="ECO:0007669"/>
    <property type="project" value="InterPro"/>
</dbReference>
<dbReference type="PANTHER" id="PTHR21596:SF3">
    <property type="entry name" value="FACTOR OF DNA METHYLATION 1-RELATED"/>
    <property type="match status" value="1"/>
</dbReference>
<dbReference type="Proteomes" id="UP000836841">
    <property type="component" value="Unassembled WGS sequence"/>
</dbReference>
<reference evidence="6 7" key="1">
    <citation type="submission" date="2022-03" db="EMBL/GenBank/DDBJ databases">
        <authorList>
            <person name="Nunn A."/>
            <person name="Chopra R."/>
            <person name="Nunn A."/>
            <person name="Contreras Garrido A."/>
        </authorList>
    </citation>
    <scope>NUCLEOTIDE SEQUENCE [LARGE SCALE GENOMIC DNA]</scope>
</reference>
<evidence type="ECO:0000256" key="3">
    <source>
        <dbReference type="SAM" id="MobiDB-lite"/>
    </source>
</evidence>
<evidence type="ECO:0000313" key="6">
    <source>
        <dbReference type="EMBL" id="CAH2075769.1"/>
    </source>
</evidence>
<dbReference type="AlphaFoldDB" id="A0AAU9T0Y2"/>
<feature type="compositionally biased region" description="Basic and acidic residues" evidence="3">
    <location>
        <begin position="360"/>
        <end position="378"/>
    </location>
</feature>
<dbReference type="EMBL" id="CAJVSB020000884">
    <property type="protein sequence ID" value="CAH2075769.1"/>
    <property type="molecule type" value="Genomic_DNA"/>
</dbReference>
<dbReference type="Pfam" id="PF03470">
    <property type="entry name" value="zf-XS"/>
    <property type="match status" value="1"/>
</dbReference>
<evidence type="ECO:0000256" key="1">
    <source>
        <dbReference type="ARBA" id="ARBA00023054"/>
    </source>
</evidence>
<dbReference type="InterPro" id="IPR005381">
    <property type="entry name" value="Znf-XS_domain"/>
</dbReference>
<dbReference type="PANTHER" id="PTHR21596">
    <property type="entry name" value="RIBONUCLEASE P SUBUNIT P38"/>
    <property type="match status" value="1"/>
</dbReference>
<feature type="domain" description="Zinc finger-XS" evidence="5">
    <location>
        <begin position="43"/>
        <end position="85"/>
    </location>
</feature>
<dbReference type="InterPro" id="IPR005380">
    <property type="entry name" value="XS_domain"/>
</dbReference>
<organism evidence="6 7">
    <name type="scientific">Thlaspi arvense</name>
    <name type="common">Field penny-cress</name>
    <dbReference type="NCBI Taxonomy" id="13288"/>
    <lineage>
        <taxon>Eukaryota</taxon>
        <taxon>Viridiplantae</taxon>
        <taxon>Streptophyta</taxon>
        <taxon>Embryophyta</taxon>
        <taxon>Tracheophyta</taxon>
        <taxon>Spermatophyta</taxon>
        <taxon>Magnoliopsida</taxon>
        <taxon>eudicotyledons</taxon>
        <taxon>Gunneridae</taxon>
        <taxon>Pentapetalae</taxon>
        <taxon>rosids</taxon>
        <taxon>malvids</taxon>
        <taxon>Brassicales</taxon>
        <taxon>Brassicaceae</taxon>
        <taxon>Thlaspideae</taxon>
        <taxon>Thlaspi</taxon>
    </lineage>
</organism>
<dbReference type="InterPro" id="IPR038588">
    <property type="entry name" value="XS_domain_sf"/>
</dbReference>
<sequence>PVDIFDKESDFSDLEINEYKEKLHQELKTGKYKVKHVNGTLRCPFCAGEKEQDYQYKDFLQHAIGLGKGSANISAKKKANHFALAKYLEIDLANEAEQLPQPMIKPASVTERSQQNDLYCWPWIGIVMNIVKGPNTRKSLDSSGYLMKEVSIFKPLRVEIFWNDHNQIGQAVVKFGNDWTSFKNAMEFEKSFEADHQSKKEWLALKGRLDSKIYGWLARADDYNLEGPVGEYVRKEGKLKTTSNLVEEATQDRNKIVANMTNEIDMESEKLDELHYKYNETNMSLSRMLVGKDMLHHAFYKGSPPPPIMHVNDHGMQNSEIEAKRKELDSWSKQLNKREALIEKERQKLDKEKQRIEVKRKELDSWSKQLNKHESSTKRERHKLTKEKR</sequence>
<keyword evidence="2" id="KW-0943">RNA-mediated gene silencing</keyword>
<dbReference type="Pfam" id="PF03468">
    <property type="entry name" value="XS"/>
    <property type="match status" value="1"/>
</dbReference>
<evidence type="ECO:0000313" key="7">
    <source>
        <dbReference type="Proteomes" id="UP000836841"/>
    </source>
</evidence>
<proteinExistence type="predicted"/>
<evidence type="ECO:0000259" key="5">
    <source>
        <dbReference type="Pfam" id="PF03470"/>
    </source>
</evidence>
<protein>
    <submittedName>
        <fullName evidence="6">Uncharacterized protein</fullName>
    </submittedName>
</protein>
<dbReference type="InterPro" id="IPR045177">
    <property type="entry name" value="FDM1-5/IDN2"/>
</dbReference>